<evidence type="ECO:0000313" key="4">
    <source>
        <dbReference type="EMBL" id="NUU59824.1"/>
    </source>
</evidence>
<proteinExistence type="inferred from homology"/>
<dbReference type="Pfam" id="PF03816">
    <property type="entry name" value="LytR_cpsA_psr"/>
    <property type="match status" value="1"/>
</dbReference>
<dbReference type="PANTHER" id="PTHR33392:SF6">
    <property type="entry name" value="POLYISOPRENYL-TEICHOIC ACID--PEPTIDOGLYCAN TEICHOIC ACID TRANSFERASE TAGU"/>
    <property type="match status" value="1"/>
</dbReference>
<accession>A0A850EKC6</accession>
<dbReference type="InterPro" id="IPR004474">
    <property type="entry name" value="LytR_CpsA_psr"/>
</dbReference>
<keyword evidence="2" id="KW-0472">Membrane</keyword>
<comment type="caution">
    <text evidence="4">The sequence shown here is derived from an EMBL/GenBank/DDBJ whole genome shotgun (WGS) entry which is preliminary data.</text>
</comment>
<dbReference type="EMBL" id="JABWCS010000193">
    <property type="protein sequence ID" value="NUU59824.1"/>
    <property type="molecule type" value="Genomic_DNA"/>
</dbReference>
<dbReference type="NCBIfam" id="TIGR00350">
    <property type="entry name" value="lytR_cpsA_psr"/>
    <property type="match status" value="1"/>
</dbReference>
<gene>
    <name evidence="4" type="ORF">HPT30_05575</name>
</gene>
<reference evidence="4" key="1">
    <citation type="submission" date="2020-06" db="EMBL/GenBank/DDBJ databases">
        <title>Paenibacillus sp. nov., isolated from soil.</title>
        <authorList>
            <person name="Seo Y.L."/>
        </authorList>
    </citation>
    <scope>NUCLEOTIDE SEQUENCE [LARGE SCALE GENOMIC DNA]</scope>
    <source>
        <strain evidence="4">JW14</strain>
    </source>
</reference>
<dbReference type="AlphaFoldDB" id="A0A850EKC6"/>
<dbReference type="InterPro" id="IPR050922">
    <property type="entry name" value="LytR/CpsA/Psr_CW_biosynth"/>
</dbReference>
<feature type="domain" description="Cell envelope-related transcriptional attenuator" evidence="3">
    <location>
        <begin position="98"/>
        <end position="256"/>
    </location>
</feature>
<evidence type="ECO:0000256" key="1">
    <source>
        <dbReference type="ARBA" id="ARBA00006068"/>
    </source>
</evidence>
<comment type="similarity">
    <text evidence="1">Belongs to the LytR/CpsA/Psr (LCP) family.</text>
</comment>
<keyword evidence="2" id="KW-0812">Transmembrane</keyword>
<evidence type="ECO:0000256" key="2">
    <source>
        <dbReference type="SAM" id="Phobius"/>
    </source>
</evidence>
<dbReference type="Gene3D" id="3.40.630.190">
    <property type="entry name" value="LCP protein"/>
    <property type="match status" value="1"/>
</dbReference>
<keyword evidence="2" id="KW-1133">Transmembrane helix</keyword>
<keyword evidence="5" id="KW-1185">Reference proteome</keyword>
<organism evidence="4 5">
    <name type="scientific">Paenibacillus agri</name>
    <dbReference type="NCBI Taxonomy" id="2744309"/>
    <lineage>
        <taxon>Bacteria</taxon>
        <taxon>Bacillati</taxon>
        <taxon>Bacillota</taxon>
        <taxon>Bacilli</taxon>
        <taxon>Bacillales</taxon>
        <taxon>Paenibacillaceae</taxon>
        <taxon>Paenibacillus</taxon>
    </lineage>
</organism>
<feature type="transmembrane region" description="Helical" evidence="2">
    <location>
        <begin position="20"/>
        <end position="42"/>
    </location>
</feature>
<sequence>MSRKSKSKSKSKWSTTRKVVTGISLVIAALLVGVGLYVGYLYQKTDTAIQRMAAPAAVVQPLALPMETDSDNKKENIEPMIFLLAGVDSRDGGGGVMNTDVLMLVSYNPQTRSTSLLSLPRDLLLKPKSLPSRKANYYYAYHYIKDKSQAIPNTKQFFSDLLSIPIDHMVVVNFDVLRQTVDLLGGLNIDVDMDMKYIDTADGTNIDLKKGLQKLNGKQVLDFVRYRKSNQGTGESSDFARNDRQQQVIKQIVDKLGAFQGISQWGRVLDIIGNNVKSDIPGEELQQWVFNFPKIKPEHIRSLHMETLWKSPYVYVKKEDLQAALATLRDEAGISTSSSFNLKTVGTMD</sequence>
<dbReference type="PANTHER" id="PTHR33392">
    <property type="entry name" value="POLYISOPRENYL-TEICHOIC ACID--PEPTIDOGLYCAN TEICHOIC ACID TRANSFERASE TAGU"/>
    <property type="match status" value="1"/>
</dbReference>
<protein>
    <submittedName>
        <fullName evidence="4">LCP family protein</fullName>
    </submittedName>
</protein>
<name>A0A850EKC6_9BACL</name>
<evidence type="ECO:0000313" key="5">
    <source>
        <dbReference type="Proteomes" id="UP000564806"/>
    </source>
</evidence>
<evidence type="ECO:0000259" key="3">
    <source>
        <dbReference type="Pfam" id="PF03816"/>
    </source>
</evidence>
<dbReference type="RefSeq" id="WP_175370448.1">
    <property type="nucleotide sequence ID" value="NZ_JABWCS010000193.1"/>
</dbReference>
<dbReference type="Proteomes" id="UP000564806">
    <property type="component" value="Unassembled WGS sequence"/>
</dbReference>